<reference evidence="3" key="1">
    <citation type="submission" date="2022-06" db="EMBL/GenBank/DDBJ databases">
        <title>Genome Sequence of Candolleomyces eurysporus.</title>
        <authorList>
            <person name="Buettner E."/>
        </authorList>
    </citation>
    <scope>NUCLEOTIDE SEQUENCE</scope>
    <source>
        <strain evidence="3">VTCC 930004</strain>
    </source>
</reference>
<comment type="caution">
    <text evidence="3">The sequence shown here is derived from an EMBL/GenBank/DDBJ whole genome shotgun (WGS) entry which is preliminary data.</text>
</comment>
<dbReference type="Gene3D" id="1.20.1280.50">
    <property type="match status" value="1"/>
</dbReference>
<dbReference type="AlphaFoldDB" id="A0A9W8MPJ4"/>
<dbReference type="InterPro" id="IPR032675">
    <property type="entry name" value="LRR_dom_sf"/>
</dbReference>
<dbReference type="Pfam" id="PF12937">
    <property type="entry name" value="F-box-like"/>
    <property type="match status" value="1"/>
</dbReference>
<keyword evidence="4" id="KW-1185">Reference proteome</keyword>
<proteinExistence type="predicted"/>
<dbReference type="Gene3D" id="3.80.10.10">
    <property type="entry name" value="Ribonuclease Inhibitor"/>
    <property type="match status" value="2"/>
</dbReference>
<dbReference type="EMBL" id="JANBPK010000058">
    <property type="protein sequence ID" value="KAJ2936458.1"/>
    <property type="molecule type" value="Genomic_DNA"/>
</dbReference>
<dbReference type="InterPro" id="IPR001810">
    <property type="entry name" value="F-box_dom"/>
</dbReference>
<gene>
    <name evidence="3" type="ORF">H1R20_g637</name>
</gene>
<dbReference type="Proteomes" id="UP001140091">
    <property type="component" value="Unassembled WGS sequence"/>
</dbReference>
<evidence type="ECO:0000313" key="3">
    <source>
        <dbReference type="EMBL" id="KAJ2936458.1"/>
    </source>
</evidence>
<evidence type="ECO:0000259" key="2">
    <source>
        <dbReference type="Pfam" id="PF12937"/>
    </source>
</evidence>
<dbReference type="SUPFAM" id="SSF81383">
    <property type="entry name" value="F-box domain"/>
    <property type="match status" value="1"/>
</dbReference>
<accession>A0A9W8MPJ4</accession>
<keyword evidence="1" id="KW-0175">Coiled coil</keyword>
<sequence>MFHRLPSSATSFELSLPAGLEDFGDEEPELHLPPQVLERLTTLDLECNWRDPAVLPQLKHCINVETLVIELSEVIIPELDEPAFFPQVRNLHLKYVAADSESQMLKFIKAPKMVNLEVRYRDSDDYVKKGLANPLLAFIKQSECETTLRSLCLRDVDARAREIVKILVGLPSLTSLKLQRVSSTEDSEDYLFEQLTTRDAKDATRRNLPSLEDLELVHFDPDEVPGLLGYLKSRRPYRFEGDGTTLRPMPSTGSNNLDAILYSNAPPNALEKASIRDGADTITCRISQLRSELEVLKNQLYKQKAAISAMRLMPAEVLGEIFELALDYVLDNKGTKELANIQLVCRQWRDAARITRRLWSSFMFLDKYDIPQLIQARDSFKTWFNRAGNSPKMFSYVASGHENCEAQDSKCKTVTRIFASLLTKGLSIDHLWLESRSLQCFLNFAGAVRLVGPWTEPLAIAYQHIPKGVTSFQLYLPDYNNAHSPAFDEVGIPDVCPPQDMLERLTSFSLLCDWPVSYPVLPSLRHCTNLETLIVDFYGQKDVEVDWYAGDVPWDDVGKIFKFGVLLPKLHTLRLRGVCDISVLTLFNTPRLVELDIGFFETYPRIEPQLFDTVQRFVKRRSKCEETLRCFRLRGWSGSDGKVVELANLFLELPSLTRITLDRVYQSEFAFSLLAAAKMEGKPCLPNLEVLELLHGFHARGMDYLFGFLKSRRPYRVHEGEVVFDGSPNSLKRLTVVYRRSREEHEFENSEVVQVLRRWCGVSVSLGPQT</sequence>
<evidence type="ECO:0000313" key="4">
    <source>
        <dbReference type="Proteomes" id="UP001140091"/>
    </source>
</evidence>
<protein>
    <recommendedName>
        <fullName evidence="2">F-box domain-containing protein</fullName>
    </recommendedName>
</protein>
<feature type="coiled-coil region" evidence="1">
    <location>
        <begin position="279"/>
        <end position="306"/>
    </location>
</feature>
<dbReference type="OrthoDB" id="3217549at2759"/>
<dbReference type="PANTHER" id="PTHR31639:SF256">
    <property type="entry name" value="OS07G0242900 PROTEIN"/>
    <property type="match status" value="1"/>
</dbReference>
<name>A0A9W8MPJ4_9AGAR</name>
<dbReference type="SUPFAM" id="SSF52058">
    <property type="entry name" value="L domain-like"/>
    <property type="match status" value="1"/>
</dbReference>
<dbReference type="InterPro" id="IPR036047">
    <property type="entry name" value="F-box-like_dom_sf"/>
</dbReference>
<evidence type="ECO:0000256" key="1">
    <source>
        <dbReference type="SAM" id="Coils"/>
    </source>
</evidence>
<dbReference type="PANTHER" id="PTHR31639">
    <property type="entry name" value="F-BOX PROTEIN-LIKE"/>
    <property type="match status" value="1"/>
</dbReference>
<feature type="non-terminal residue" evidence="3">
    <location>
        <position position="770"/>
    </location>
</feature>
<organism evidence="3 4">
    <name type="scientific">Candolleomyces eurysporus</name>
    <dbReference type="NCBI Taxonomy" id="2828524"/>
    <lineage>
        <taxon>Eukaryota</taxon>
        <taxon>Fungi</taxon>
        <taxon>Dikarya</taxon>
        <taxon>Basidiomycota</taxon>
        <taxon>Agaricomycotina</taxon>
        <taxon>Agaricomycetes</taxon>
        <taxon>Agaricomycetidae</taxon>
        <taxon>Agaricales</taxon>
        <taxon>Agaricineae</taxon>
        <taxon>Psathyrellaceae</taxon>
        <taxon>Candolleomyces</taxon>
    </lineage>
</organism>
<feature type="domain" description="F-box" evidence="2">
    <location>
        <begin position="313"/>
        <end position="362"/>
    </location>
</feature>